<reference evidence="1 2" key="2">
    <citation type="journal article" date="2019" name="G3 (Bethesda)">
        <title>Hybrid Assembly of the Genome of the Entomopathogenic Nematode Steinernema carpocapsae Identifies the X-Chromosome.</title>
        <authorList>
            <person name="Serra L."/>
            <person name="Macchietto M."/>
            <person name="Macias-Munoz A."/>
            <person name="McGill C.J."/>
            <person name="Rodriguez I.M."/>
            <person name="Rodriguez B."/>
            <person name="Murad R."/>
            <person name="Mortazavi A."/>
        </authorList>
    </citation>
    <scope>NUCLEOTIDE SEQUENCE [LARGE SCALE GENOMIC DNA]</scope>
    <source>
        <strain evidence="1 2">ALL</strain>
    </source>
</reference>
<gene>
    <name evidence="1" type="ORF">L596_019609</name>
</gene>
<keyword evidence="2" id="KW-1185">Reference proteome</keyword>
<name>A0A4U5MR09_STECR</name>
<evidence type="ECO:0000313" key="1">
    <source>
        <dbReference type="EMBL" id="TKR72099.1"/>
    </source>
</evidence>
<dbReference type="AlphaFoldDB" id="A0A4U5MR09"/>
<dbReference type="EMBL" id="AZBU02000006">
    <property type="protein sequence ID" value="TKR72099.1"/>
    <property type="molecule type" value="Genomic_DNA"/>
</dbReference>
<evidence type="ECO:0000313" key="2">
    <source>
        <dbReference type="Proteomes" id="UP000298663"/>
    </source>
</evidence>
<sequence length="74" mass="8916">MVSRAMGHAVFVEQQLRLKMVDLTKLVRIDRSNRKEDTQNRATHEQDNPINFCFVALYNCWWWKQRSVHDLNLN</sequence>
<dbReference type="Proteomes" id="UP000298663">
    <property type="component" value="Unassembled WGS sequence"/>
</dbReference>
<organism evidence="1 2">
    <name type="scientific">Steinernema carpocapsae</name>
    <name type="common">Entomopathogenic nematode</name>
    <dbReference type="NCBI Taxonomy" id="34508"/>
    <lineage>
        <taxon>Eukaryota</taxon>
        <taxon>Metazoa</taxon>
        <taxon>Ecdysozoa</taxon>
        <taxon>Nematoda</taxon>
        <taxon>Chromadorea</taxon>
        <taxon>Rhabditida</taxon>
        <taxon>Tylenchina</taxon>
        <taxon>Panagrolaimomorpha</taxon>
        <taxon>Strongyloidoidea</taxon>
        <taxon>Steinernematidae</taxon>
        <taxon>Steinernema</taxon>
    </lineage>
</organism>
<accession>A0A4U5MR09</accession>
<comment type="caution">
    <text evidence="1">The sequence shown here is derived from an EMBL/GenBank/DDBJ whole genome shotgun (WGS) entry which is preliminary data.</text>
</comment>
<reference evidence="1 2" key="1">
    <citation type="journal article" date="2015" name="Genome Biol.">
        <title>Comparative genomics of Steinernema reveals deeply conserved gene regulatory networks.</title>
        <authorList>
            <person name="Dillman A.R."/>
            <person name="Macchietto M."/>
            <person name="Porter C.F."/>
            <person name="Rogers A."/>
            <person name="Williams B."/>
            <person name="Antoshechkin I."/>
            <person name="Lee M.M."/>
            <person name="Goodwin Z."/>
            <person name="Lu X."/>
            <person name="Lewis E.E."/>
            <person name="Goodrich-Blair H."/>
            <person name="Stock S.P."/>
            <person name="Adams B.J."/>
            <person name="Sternberg P.W."/>
            <person name="Mortazavi A."/>
        </authorList>
    </citation>
    <scope>NUCLEOTIDE SEQUENCE [LARGE SCALE GENOMIC DNA]</scope>
    <source>
        <strain evidence="1 2">ALL</strain>
    </source>
</reference>
<protein>
    <submittedName>
        <fullName evidence="1">Uncharacterized protein</fullName>
    </submittedName>
</protein>
<proteinExistence type="predicted"/>